<evidence type="ECO:0000256" key="2">
    <source>
        <dbReference type="ARBA" id="ARBA00004496"/>
    </source>
</evidence>
<dbReference type="UniPathway" id="UPA00214"/>
<evidence type="ECO:0000313" key="14">
    <source>
        <dbReference type="Proteomes" id="UP000588491"/>
    </source>
</evidence>
<dbReference type="Proteomes" id="UP000588491">
    <property type="component" value="Unassembled WGS sequence"/>
</dbReference>
<dbReference type="PROSITE" id="PS01163">
    <property type="entry name" value="GAL_P_UDP_TRANSF_II"/>
    <property type="match status" value="1"/>
</dbReference>
<comment type="caution">
    <text evidence="13">The sequence shown here is derived from an EMBL/GenBank/DDBJ whole genome shotgun (WGS) entry which is preliminary data.</text>
</comment>
<feature type="domain" description="Galactose-1-phosphate uridyl transferase N-terminal" evidence="11">
    <location>
        <begin position="31"/>
        <end position="235"/>
    </location>
</feature>
<keyword evidence="8 10" id="KW-0299">Galactose metabolism</keyword>
<dbReference type="AlphaFoldDB" id="A0A7Y0PLF0"/>
<dbReference type="GO" id="GO:0006012">
    <property type="term" value="P:galactose metabolic process"/>
    <property type="evidence" value="ECO:0007669"/>
    <property type="project" value="UniProtKB-UniRule"/>
</dbReference>
<evidence type="ECO:0000313" key="13">
    <source>
        <dbReference type="EMBL" id="NMO76833.1"/>
    </source>
</evidence>
<accession>A0A7Y0PLF0</accession>
<evidence type="ECO:0000259" key="12">
    <source>
        <dbReference type="Pfam" id="PF02744"/>
    </source>
</evidence>
<evidence type="ECO:0000256" key="3">
    <source>
        <dbReference type="ARBA" id="ARBA00004947"/>
    </source>
</evidence>
<dbReference type="PANTHER" id="PTHR39191:SF1">
    <property type="entry name" value="DUF4922 DOMAIN-CONTAINING PROTEIN"/>
    <property type="match status" value="1"/>
</dbReference>
<dbReference type="Pfam" id="PF01087">
    <property type="entry name" value="GalP_UDP_transf"/>
    <property type="match status" value="1"/>
</dbReference>
<dbReference type="InterPro" id="IPR023425">
    <property type="entry name" value="GalP_uridyl_Trfase_II_CS"/>
</dbReference>
<dbReference type="NCBIfam" id="TIGR01239">
    <property type="entry name" value="galT_2"/>
    <property type="match status" value="1"/>
</dbReference>
<dbReference type="RefSeq" id="WP_169188152.1">
    <property type="nucleotide sequence ID" value="NZ_JABBPK010000001.1"/>
</dbReference>
<keyword evidence="14" id="KW-1185">Reference proteome</keyword>
<protein>
    <recommendedName>
        <fullName evidence="10">Galactose-1-phosphate uridylyltransferase</fullName>
        <shortName evidence="10">Gal-1-P uridylyltransferase</shortName>
        <ecNumber evidence="10">2.7.7.12</ecNumber>
    </recommendedName>
    <alternativeName>
        <fullName evidence="10">UDP-glucose--hexose-1-phosphate uridylyltransferase</fullName>
    </alternativeName>
</protein>
<comment type="similarity">
    <text evidence="4 10">Belongs to the galactose-1-phosphate uridylyltransferase type 2 family.</text>
</comment>
<evidence type="ECO:0000256" key="7">
    <source>
        <dbReference type="ARBA" id="ARBA00022695"/>
    </source>
</evidence>
<evidence type="ECO:0000256" key="9">
    <source>
        <dbReference type="ARBA" id="ARBA00023277"/>
    </source>
</evidence>
<comment type="subcellular location">
    <subcellularLocation>
        <location evidence="2 10">Cytoplasm</location>
    </subcellularLocation>
</comment>
<dbReference type="Pfam" id="PF02744">
    <property type="entry name" value="GalP_UDP_tr_C"/>
    <property type="match status" value="1"/>
</dbReference>
<dbReference type="NCBIfam" id="NF003629">
    <property type="entry name" value="PRK05270.1-2"/>
    <property type="match status" value="1"/>
</dbReference>
<dbReference type="PIRSF" id="PIRSF006005">
    <property type="entry name" value="GalT_BS"/>
    <property type="match status" value="1"/>
</dbReference>
<dbReference type="GO" id="GO:0005737">
    <property type="term" value="C:cytoplasm"/>
    <property type="evidence" value="ECO:0007669"/>
    <property type="project" value="UniProtKB-SubCell"/>
</dbReference>
<organism evidence="13 14">
    <name type="scientific">Niallia alba</name>
    <dbReference type="NCBI Taxonomy" id="2729105"/>
    <lineage>
        <taxon>Bacteria</taxon>
        <taxon>Bacillati</taxon>
        <taxon>Bacillota</taxon>
        <taxon>Bacilli</taxon>
        <taxon>Bacillales</taxon>
        <taxon>Bacillaceae</taxon>
        <taxon>Niallia</taxon>
    </lineage>
</organism>
<dbReference type="EC" id="2.7.7.12" evidence="10"/>
<keyword evidence="5 10" id="KW-0963">Cytoplasm</keyword>
<dbReference type="EMBL" id="JABBPK010000001">
    <property type="protein sequence ID" value="NMO76833.1"/>
    <property type="molecule type" value="Genomic_DNA"/>
</dbReference>
<evidence type="ECO:0000256" key="1">
    <source>
        <dbReference type="ARBA" id="ARBA00001107"/>
    </source>
</evidence>
<evidence type="ECO:0000256" key="5">
    <source>
        <dbReference type="ARBA" id="ARBA00022490"/>
    </source>
</evidence>
<proteinExistence type="inferred from homology"/>
<dbReference type="HAMAP" id="MF_00571">
    <property type="entry name" value="GalP_UDP_trans"/>
    <property type="match status" value="1"/>
</dbReference>
<evidence type="ECO:0000256" key="8">
    <source>
        <dbReference type="ARBA" id="ARBA00023144"/>
    </source>
</evidence>
<dbReference type="InterPro" id="IPR005850">
    <property type="entry name" value="GalP_Utransf_C"/>
</dbReference>
<feature type="domain" description="Galactose-1-phosphate uridyl transferase C-terminal" evidence="12">
    <location>
        <begin position="250"/>
        <end position="427"/>
    </location>
</feature>
<dbReference type="InterPro" id="IPR000766">
    <property type="entry name" value="GalP_uridyl_Trfase_II"/>
</dbReference>
<dbReference type="InterPro" id="IPR005849">
    <property type="entry name" value="GalP_Utransf_N"/>
</dbReference>
<evidence type="ECO:0000256" key="4">
    <source>
        <dbReference type="ARBA" id="ARBA00008706"/>
    </source>
</evidence>
<comment type="catalytic activity">
    <reaction evidence="1 10">
        <text>alpha-D-galactose 1-phosphate + UDP-alpha-D-glucose = alpha-D-glucose 1-phosphate + UDP-alpha-D-galactose</text>
        <dbReference type="Rhea" id="RHEA:13989"/>
        <dbReference type="ChEBI" id="CHEBI:58336"/>
        <dbReference type="ChEBI" id="CHEBI:58601"/>
        <dbReference type="ChEBI" id="CHEBI:58885"/>
        <dbReference type="ChEBI" id="CHEBI:66914"/>
        <dbReference type="EC" id="2.7.7.12"/>
    </reaction>
</comment>
<sequence length="506" mass="58580">MTQTIYRHVEQLLHYGLKSNLITRWDMDVVRNKLLEILQLDDFILSDNGEVAETDLRTILENILDWAVEHNRLVENTITYRDLLDTKLMGCFVSLPSEINNNYLTLYKEKGAEQATSWFYDFSKKVDYIRTDRIAKNEEWLTHTSYGDLEITINLSKPEKNPKEIAAAKKLKQGSYPKCLLCKENAGYAGRVNHPARQNHRIIPVTLEGEQWFIQFSPYVYYNEHAICFSEKHEPMTISKKTFARLLDFVDQYPHYFMGSNADLPIVGGSILAHEHFQGGFHEFPMAKADIETTFAIDRFPSIHVGIVKWPMSVLRLQGTDKQKLVEASDYIFKEWLDYSDQSVDIIAYTDGTRHNTITPIARMRNGLYEMDLVLRNNRTSEEYPFGIFHPHEEVHSIKQENIGLIEVMGLAVLPGRLKEELSLLADKIVEDNFVTSIKKEPNIEKHLVWAKAVKEKNPHITNENVHSVLQTEIGIVFETILHHAGVFKRDEQGTKAFHRFIETLK</sequence>
<dbReference type="GO" id="GO:0008108">
    <property type="term" value="F:UDP-glucose:hexose-1-phosphate uridylyltransferase activity"/>
    <property type="evidence" value="ECO:0007669"/>
    <property type="project" value="UniProtKB-UniRule"/>
</dbReference>
<keyword evidence="6 10" id="KW-0808">Transferase</keyword>
<evidence type="ECO:0000256" key="10">
    <source>
        <dbReference type="HAMAP-Rule" id="MF_00571"/>
    </source>
</evidence>
<reference evidence="13 14" key="1">
    <citation type="submission" date="2020-04" db="EMBL/GenBank/DDBJ databases">
        <title>Bacillus sp. UniB3 isolated from commercial digestive syrup.</title>
        <authorList>
            <person name="Thorat V."/>
            <person name="Kirdat K."/>
            <person name="Tiwarekar B."/>
            <person name="Yadav A."/>
        </authorList>
    </citation>
    <scope>NUCLEOTIDE SEQUENCE [LARGE SCALE GENOMIC DNA]</scope>
    <source>
        <strain evidence="13 14">UniB3</strain>
    </source>
</reference>
<keyword evidence="7 10" id="KW-0548">Nucleotidyltransferase</keyword>
<keyword evidence="9 10" id="KW-0119">Carbohydrate metabolism</keyword>
<dbReference type="PANTHER" id="PTHR39191">
    <property type="entry name" value="GALACTOSE-1-PHOSPHATE URIDYLYLTRANSFERASE"/>
    <property type="match status" value="1"/>
</dbReference>
<name>A0A7Y0PLF0_9BACI</name>
<comment type="pathway">
    <text evidence="3 10">Carbohydrate metabolism; galactose metabolism.</text>
</comment>
<evidence type="ECO:0000259" key="11">
    <source>
        <dbReference type="Pfam" id="PF01087"/>
    </source>
</evidence>
<gene>
    <name evidence="10 13" type="primary">galT</name>
    <name evidence="13" type="ORF">HHU08_07495</name>
</gene>
<evidence type="ECO:0000256" key="6">
    <source>
        <dbReference type="ARBA" id="ARBA00022679"/>
    </source>
</evidence>